<evidence type="ECO:0000313" key="10">
    <source>
        <dbReference type="Proteomes" id="UP000183642"/>
    </source>
</evidence>
<dbReference type="CDD" id="cd06261">
    <property type="entry name" value="TM_PBP2"/>
    <property type="match status" value="1"/>
</dbReference>
<dbReference type="GO" id="GO:0071916">
    <property type="term" value="F:dipeptide transmembrane transporter activity"/>
    <property type="evidence" value="ECO:0007669"/>
    <property type="project" value="TreeGrafter"/>
</dbReference>
<evidence type="ECO:0000256" key="1">
    <source>
        <dbReference type="ARBA" id="ARBA00004651"/>
    </source>
</evidence>
<keyword evidence="2 7" id="KW-0813">Transport</keyword>
<reference evidence="10" key="1">
    <citation type="submission" date="2016-10" db="EMBL/GenBank/DDBJ databases">
        <authorList>
            <person name="Varghese N."/>
            <person name="Submissions S."/>
        </authorList>
    </citation>
    <scope>NUCLEOTIDE SEQUENCE [LARGE SCALE GENOMIC DNA]</scope>
    <source>
        <strain evidence="10">DSM 43161</strain>
    </source>
</reference>
<evidence type="ECO:0000256" key="7">
    <source>
        <dbReference type="RuleBase" id="RU363032"/>
    </source>
</evidence>
<dbReference type="PANTHER" id="PTHR43163:SF6">
    <property type="entry name" value="DIPEPTIDE TRANSPORT SYSTEM PERMEASE PROTEIN DPPB-RELATED"/>
    <property type="match status" value="1"/>
</dbReference>
<keyword evidence="5 7" id="KW-1133">Transmembrane helix</keyword>
<feature type="transmembrane region" description="Helical" evidence="7">
    <location>
        <begin position="230"/>
        <end position="256"/>
    </location>
</feature>
<evidence type="ECO:0000256" key="6">
    <source>
        <dbReference type="ARBA" id="ARBA00023136"/>
    </source>
</evidence>
<evidence type="ECO:0000256" key="5">
    <source>
        <dbReference type="ARBA" id="ARBA00022989"/>
    </source>
</evidence>
<evidence type="ECO:0000256" key="3">
    <source>
        <dbReference type="ARBA" id="ARBA00022475"/>
    </source>
</evidence>
<feature type="transmembrane region" description="Helical" evidence="7">
    <location>
        <begin position="173"/>
        <end position="191"/>
    </location>
</feature>
<proteinExistence type="inferred from homology"/>
<dbReference type="Proteomes" id="UP000183642">
    <property type="component" value="Unassembled WGS sequence"/>
</dbReference>
<feature type="transmembrane region" description="Helical" evidence="7">
    <location>
        <begin position="276"/>
        <end position="302"/>
    </location>
</feature>
<feature type="transmembrane region" description="Helical" evidence="7">
    <location>
        <begin position="146"/>
        <end position="167"/>
    </location>
</feature>
<dbReference type="EMBL" id="FOWE01000001">
    <property type="protein sequence ID" value="SFN87616.1"/>
    <property type="molecule type" value="Genomic_DNA"/>
</dbReference>
<dbReference type="Pfam" id="PF00528">
    <property type="entry name" value="BPD_transp_1"/>
    <property type="match status" value="1"/>
</dbReference>
<dbReference type="PROSITE" id="PS50928">
    <property type="entry name" value="ABC_TM1"/>
    <property type="match status" value="1"/>
</dbReference>
<organism evidence="9 10">
    <name type="scientific">Geodermatophilus obscurus</name>
    <dbReference type="NCBI Taxonomy" id="1861"/>
    <lineage>
        <taxon>Bacteria</taxon>
        <taxon>Bacillati</taxon>
        <taxon>Actinomycetota</taxon>
        <taxon>Actinomycetes</taxon>
        <taxon>Geodermatophilales</taxon>
        <taxon>Geodermatophilaceae</taxon>
        <taxon>Geodermatophilus</taxon>
    </lineage>
</organism>
<feature type="transmembrane region" description="Helical" evidence="7">
    <location>
        <begin position="12"/>
        <end position="33"/>
    </location>
</feature>
<feature type="domain" description="ABC transmembrane type-1" evidence="8">
    <location>
        <begin position="98"/>
        <end position="299"/>
    </location>
</feature>
<name>A0A1I5CL50_9ACTN</name>
<comment type="similarity">
    <text evidence="7">Belongs to the binding-protein-dependent transport system permease family.</text>
</comment>
<dbReference type="Pfam" id="PF19300">
    <property type="entry name" value="BPD_transp_1_N"/>
    <property type="match status" value="1"/>
</dbReference>
<comment type="subcellular location">
    <subcellularLocation>
        <location evidence="1 7">Cell membrane</location>
        <topology evidence="1 7">Multi-pass membrane protein</topology>
    </subcellularLocation>
</comment>
<evidence type="ECO:0000256" key="4">
    <source>
        <dbReference type="ARBA" id="ARBA00022692"/>
    </source>
</evidence>
<accession>A0A1I5CL50</accession>
<sequence>MKGTAAHIVRTLLLSLITLFGVSVLIFLMLRVLPGDPARVLAGLNASEEQVARLREQLGLDQSLLAQYWSFITGVVTGDLGESARTSRPVSSEIAVRLPATLILAVTATVIGSVVGITAGVIAAVRRNSLLDHAISSVAMMGVSMPVYWLGLLLILLFAVTLGWLPAAGSGEPLSIVLPAVTLAAFSTALVSRMTRASMLEVLGQDYIRTAEAKGAAPRTVIIKHALRNAFIPILTVISLQFGALLGGAVLTETVFGWPGIGRLLVDSIGARDFAVVQGIVLVYAAVFILLNVIVDVLYVVVDPRIRY</sequence>
<dbReference type="PANTHER" id="PTHR43163">
    <property type="entry name" value="DIPEPTIDE TRANSPORT SYSTEM PERMEASE PROTEIN DPPB-RELATED"/>
    <property type="match status" value="1"/>
</dbReference>
<dbReference type="GO" id="GO:0005886">
    <property type="term" value="C:plasma membrane"/>
    <property type="evidence" value="ECO:0007669"/>
    <property type="project" value="UniProtKB-SubCell"/>
</dbReference>
<keyword evidence="10" id="KW-1185">Reference proteome</keyword>
<keyword evidence="4 7" id="KW-0812">Transmembrane</keyword>
<keyword evidence="6 7" id="KW-0472">Membrane</keyword>
<dbReference type="RefSeq" id="WP_075011801.1">
    <property type="nucleotide sequence ID" value="NZ_FOWE01000001.1"/>
</dbReference>
<dbReference type="SUPFAM" id="SSF161098">
    <property type="entry name" value="MetI-like"/>
    <property type="match status" value="1"/>
</dbReference>
<dbReference type="InterPro" id="IPR035906">
    <property type="entry name" value="MetI-like_sf"/>
</dbReference>
<keyword evidence="3" id="KW-1003">Cell membrane</keyword>
<gene>
    <name evidence="9" type="ORF">SAMN05660359_00380</name>
</gene>
<dbReference type="Gene3D" id="1.10.3720.10">
    <property type="entry name" value="MetI-like"/>
    <property type="match status" value="1"/>
</dbReference>
<evidence type="ECO:0000256" key="2">
    <source>
        <dbReference type="ARBA" id="ARBA00022448"/>
    </source>
</evidence>
<feature type="transmembrane region" description="Helical" evidence="7">
    <location>
        <begin position="102"/>
        <end position="125"/>
    </location>
</feature>
<dbReference type="AlphaFoldDB" id="A0A1I5CL50"/>
<dbReference type="OrthoDB" id="147639at2"/>
<dbReference type="InterPro" id="IPR000515">
    <property type="entry name" value="MetI-like"/>
</dbReference>
<evidence type="ECO:0000259" key="8">
    <source>
        <dbReference type="PROSITE" id="PS50928"/>
    </source>
</evidence>
<evidence type="ECO:0000313" key="9">
    <source>
        <dbReference type="EMBL" id="SFN87616.1"/>
    </source>
</evidence>
<dbReference type="InterPro" id="IPR045621">
    <property type="entry name" value="BPD_transp_1_N"/>
</dbReference>
<protein>
    <submittedName>
        <fullName evidence="9">Peptide/nickel transport system permease protein</fullName>
    </submittedName>
</protein>